<comment type="caution">
    <text evidence="2">The sequence shown here is derived from an EMBL/GenBank/DDBJ whole genome shotgun (WGS) entry which is preliminary data.</text>
</comment>
<feature type="compositionally biased region" description="Low complexity" evidence="1">
    <location>
        <begin position="210"/>
        <end position="219"/>
    </location>
</feature>
<accession>W7T106</accession>
<protein>
    <submittedName>
        <fullName evidence="2">Uncharacterized protein</fullName>
    </submittedName>
</protein>
<name>W7T106_9STRA</name>
<proteinExistence type="predicted"/>
<dbReference type="EMBL" id="AZIL01003104">
    <property type="protein sequence ID" value="EWM20417.1"/>
    <property type="molecule type" value="Genomic_DNA"/>
</dbReference>
<keyword evidence="3" id="KW-1185">Reference proteome</keyword>
<sequence>MDATVCAPMRSMAEQSPLNACLGIRLVVSNIKDICRQYPSSTIQDMLRVVDDSLAFLEHVQAEEWLRAALRGGGTDVLKVVDDIPPSLASASGISLGRSSTHASGAIDGRVTALKHLLDGEFSGLSARYCPGKSESISWTKLRRPDSGTLSWGKEWQQSLCAPHTACGRCHLRRSGAILGAVESSTKPVGTLRAQSQQPNKRQRRRRAPIQRFQEGPRS</sequence>
<evidence type="ECO:0000313" key="2">
    <source>
        <dbReference type="EMBL" id="EWM20417.1"/>
    </source>
</evidence>
<organism evidence="2 3">
    <name type="scientific">Nannochloropsis gaditana</name>
    <dbReference type="NCBI Taxonomy" id="72520"/>
    <lineage>
        <taxon>Eukaryota</taxon>
        <taxon>Sar</taxon>
        <taxon>Stramenopiles</taxon>
        <taxon>Ochrophyta</taxon>
        <taxon>Eustigmatophyceae</taxon>
        <taxon>Eustigmatales</taxon>
        <taxon>Monodopsidaceae</taxon>
        <taxon>Nannochloropsis</taxon>
    </lineage>
</organism>
<evidence type="ECO:0000256" key="1">
    <source>
        <dbReference type="SAM" id="MobiDB-lite"/>
    </source>
</evidence>
<dbReference type="Proteomes" id="UP000019335">
    <property type="component" value="Unassembled WGS sequence"/>
</dbReference>
<evidence type="ECO:0000313" key="3">
    <source>
        <dbReference type="Proteomes" id="UP000019335"/>
    </source>
</evidence>
<gene>
    <name evidence="2" type="ORF">Naga_100942g2</name>
</gene>
<reference evidence="2 3" key="1">
    <citation type="journal article" date="2014" name="Mol. Plant">
        <title>Chromosome Scale Genome Assembly and Transcriptome Profiling of Nannochloropsis gaditana in Nitrogen Depletion.</title>
        <authorList>
            <person name="Corteggiani Carpinelli E."/>
            <person name="Telatin A."/>
            <person name="Vitulo N."/>
            <person name="Forcato C."/>
            <person name="D'Angelo M."/>
            <person name="Schiavon R."/>
            <person name="Vezzi A."/>
            <person name="Giacometti G.M."/>
            <person name="Morosinotto T."/>
            <person name="Valle G."/>
        </authorList>
    </citation>
    <scope>NUCLEOTIDE SEQUENCE [LARGE SCALE GENOMIC DNA]</scope>
    <source>
        <strain evidence="2 3">B-31</strain>
    </source>
</reference>
<dbReference type="AlphaFoldDB" id="W7T106"/>
<feature type="region of interest" description="Disordered" evidence="1">
    <location>
        <begin position="184"/>
        <end position="219"/>
    </location>
</feature>